<keyword evidence="1" id="KW-1133">Transmembrane helix</keyword>
<dbReference type="AlphaFoldDB" id="A0AAV5I170"/>
<feature type="transmembrane region" description="Helical" evidence="1">
    <location>
        <begin position="42"/>
        <end position="63"/>
    </location>
</feature>
<accession>A0AAV5I170</accession>
<proteinExistence type="predicted"/>
<evidence type="ECO:0000256" key="1">
    <source>
        <dbReference type="SAM" id="Phobius"/>
    </source>
</evidence>
<reference evidence="2 3" key="1">
    <citation type="journal article" date="2021" name="Commun. Biol.">
        <title>The genome of Shorea leprosula (Dipterocarpaceae) highlights the ecological relevance of drought in aseasonal tropical rainforests.</title>
        <authorList>
            <person name="Ng K.K.S."/>
            <person name="Kobayashi M.J."/>
            <person name="Fawcett J.A."/>
            <person name="Hatakeyama M."/>
            <person name="Paape T."/>
            <person name="Ng C.H."/>
            <person name="Ang C.C."/>
            <person name="Tnah L.H."/>
            <person name="Lee C.T."/>
            <person name="Nishiyama T."/>
            <person name="Sese J."/>
            <person name="O'Brien M.J."/>
            <person name="Copetti D."/>
            <person name="Mohd Noor M.I."/>
            <person name="Ong R.C."/>
            <person name="Putra M."/>
            <person name="Sireger I.Z."/>
            <person name="Indrioko S."/>
            <person name="Kosugi Y."/>
            <person name="Izuno A."/>
            <person name="Isagi Y."/>
            <person name="Lee S.L."/>
            <person name="Shimizu K.K."/>
        </authorList>
    </citation>
    <scope>NUCLEOTIDE SEQUENCE [LARGE SCALE GENOMIC DNA]</scope>
    <source>
        <strain evidence="2">214</strain>
    </source>
</reference>
<gene>
    <name evidence="2" type="ORF">SLEP1_g6329</name>
</gene>
<protein>
    <submittedName>
        <fullName evidence="2">Uncharacterized protein</fullName>
    </submittedName>
</protein>
<sequence length="66" mass="7511">MQNWGEVASTLLISQQKSSRPCKLETILEEGYENSVVVPKRVVYLLPVVLSMILYFMFCSDLGRSL</sequence>
<keyword evidence="1" id="KW-0812">Transmembrane</keyword>
<organism evidence="2 3">
    <name type="scientific">Rubroshorea leprosula</name>
    <dbReference type="NCBI Taxonomy" id="152421"/>
    <lineage>
        <taxon>Eukaryota</taxon>
        <taxon>Viridiplantae</taxon>
        <taxon>Streptophyta</taxon>
        <taxon>Embryophyta</taxon>
        <taxon>Tracheophyta</taxon>
        <taxon>Spermatophyta</taxon>
        <taxon>Magnoliopsida</taxon>
        <taxon>eudicotyledons</taxon>
        <taxon>Gunneridae</taxon>
        <taxon>Pentapetalae</taxon>
        <taxon>rosids</taxon>
        <taxon>malvids</taxon>
        <taxon>Malvales</taxon>
        <taxon>Dipterocarpaceae</taxon>
        <taxon>Rubroshorea</taxon>
    </lineage>
</organism>
<evidence type="ECO:0000313" key="3">
    <source>
        <dbReference type="Proteomes" id="UP001054252"/>
    </source>
</evidence>
<dbReference type="PANTHER" id="PTHR36063:SF1">
    <property type="entry name" value="ARABIDOPSIS THALIANA GENOMIC DNA, CHROMOSOME 5, P1 CLONE:MOK16"/>
    <property type="match status" value="1"/>
</dbReference>
<dbReference type="PANTHER" id="PTHR36063">
    <property type="entry name" value="ARABIDOPSIS THALIANA GENOMIC DNA, CHROMOSOME 5, P1 CLONE:MOK16"/>
    <property type="match status" value="1"/>
</dbReference>
<evidence type="ECO:0000313" key="2">
    <source>
        <dbReference type="EMBL" id="GKU92622.1"/>
    </source>
</evidence>
<name>A0AAV5I170_9ROSI</name>
<dbReference type="EMBL" id="BPVZ01000006">
    <property type="protein sequence ID" value="GKU92622.1"/>
    <property type="molecule type" value="Genomic_DNA"/>
</dbReference>
<dbReference type="Proteomes" id="UP001054252">
    <property type="component" value="Unassembled WGS sequence"/>
</dbReference>
<keyword evidence="3" id="KW-1185">Reference proteome</keyword>
<comment type="caution">
    <text evidence="2">The sequence shown here is derived from an EMBL/GenBank/DDBJ whole genome shotgun (WGS) entry which is preliminary data.</text>
</comment>
<keyword evidence="1" id="KW-0472">Membrane</keyword>